<accession>A0ABT9E640</accession>
<reference evidence="2 3" key="1">
    <citation type="submission" date="2023-08" db="EMBL/GenBank/DDBJ databases">
        <title>The draft genome sequence of Paracraurococcus sp. LOR1-02.</title>
        <authorList>
            <person name="Kingkaew E."/>
            <person name="Tanasupawat S."/>
        </authorList>
    </citation>
    <scope>NUCLEOTIDE SEQUENCE [LARGE SCALE GENOMIC DNA]</scope>
    <source>
        <strain evidence="2 3">LOR1-02</strain>
    </source>
</reference>
<gene>
    <name evidence="2" type="ORF">Q7A36_24500</name>
</gene>
<sequence length="217" mass="22900">MTLTLGEVLFEPGIVPGHVYFPHAGTMIALALPLAEGGSAEMATIGDEGAAGLGLDAADPEPDPLTRGIVRIPGPADRIATARLADAAAGSPLLRRLLARHAEASVAMALHAAACHGRHPLPARLATWLLTALDRAPRGEPAIPLTQEFLAERLGIHRATLSPALLSLRRDRMLRVRRGRVLVLDRAALEHAACGCRAAVRRRFARLSEHIGPGTAP</sequence>
<dbReference type="EMBL" id="JAUTWS010000030">
    <property type="protein sequence ID" value="MDO9711530.1"/>
    <property type="molecule type" value="Genomic_DNA"/>
</dbReference>
<dbReference type="InterPro" id="IPR012318">
    <property type="entry name" value="HTH_CRP"/>
</dbReference>
<evidence type="ECO:0000259" key="1">
    <source>
        <dbReference type="PROSITE" id="PS51063"/>
    </source>
</evidence>
<proteinExistence type="predicted"/>
<dbReference type="Pfam" id="PF13545">
    <property type="entry name" value="HTH_Crp_2"/>
    <property type="match status" value="1"/>
</dbReference>
<dbReference type="SUPFAM" id="SSF46785">
    <property type="entry name" value="Winged helix' DNA-binding domain"/>
    <property type="match status" value="1"/>
</dbReference>
<organism evidence="2 3">
    <name type="scientific">Paracraurococcus lichenis</name>
    <dbReference type="NCBI Taxonomy" id="3064888"/>
    <lineage>
        <taxon>Bacteria</taxon>
        <taxon>Pseudomonadati</taxon>
        <taxon>Pseudomonadota</taxon>
        <taxon>Alphaproteobacteria</taxon>
        <taxon>Acetobacterales</taxon>
        <taxon>Roseomonadaceae</taxon>
        <taxon>Paracraurococcus</taxon>
    </lineage>
</organism>
<dbReference type="InterPro" id="IPR014710">
    <property type="entry name" value="RmlC-like_jellyroll"/>
</dbReference>
<feature type="domain" description="HTH crp-type" evidence="1">
    <location>
        <begin position="119"/>
        <end position="187"/>
    </location>
</feature>
<dbReference type="InterPro" id="IPR036390">
    <property type="entry name" value="WH_DNA-bd_sf"/>
</dbReference>
<dbReference type="PROSITE" id="PS51063">
    <property type="entry name" value="HTH_CRP_2"/>
    <property type="match status" value="1"/>
</dbReference>
<keyword evidence="3" id="KW-1185">Reference proteome</keyword>
<dbReference type="Proteomes" id="UP001243009">
    <property type="component" value="Unassembled WGS sequence"/>
</dbReference>
<evidence type="ECO:0000313" key="2">
    <source>
        <dbReference type="EMBL" id="MDO9711530.1"/>
    </source>
</evidence>
<evidence type="ECO:0000313" key="3">
    <source>
        <dbReference type="Proteomes" id="UP001243009"/>
    </source>
</evidence>
<dbReference type="RefSeq" id="WP_305106388.1">
    <property type="nucleotide sequence ID" value="NZ_JAUTWS010000030.1"/>
</dbReference>
<dbReference type="Gene3D" id="2.60.120.10">
    <property type="entry name" value="Jelly Rolls"/>
    <property type="match status" value="1"/>
</dbReference>
<comment type="caution">
    <text evidence="2">The sequence shown here is derived from an EMBL/GenBank/DDBJ whole genome shotgun (WGS) entry which is preliminary data.</text>
</comment>
<protein>
    <submittedName>
        <fullName evidence="2">Helix-turn-helix domain-containing protein</fullName>
    </submittedName>
</protein>
<name>A0ABT9E640_9PROT</name>